<dbReference type="GeneID" id="92046504"/>
<proteinExistence type="predicted"/>
<name>A0ABR1VVW8_9PEZI</name>
<dbReference type="RefSeq" id="XP_066665406.1">
    <property type="nucleotide sequence ID" value="XM_066813444.1"/>
</dbReference>
<evidence type="ECO:0000313" key="1">
    <source>
        <dbReference type="EMBL" id="KAK8074466.1"/>
    </source>
</evidence>
<protein>
    <submittedName>
        <fullName evidence="1">Uncharacterized protein</fullName>
    </submittedName>
</protein>
<reference evidence="1 2" key="1">
    <citation type="submission" date="2023-01" db="EMBL/GenBank/DDBJ databases">
        <title>Analysis of 21 Apiospora genomes using comparative genomics revels a genus with tremendous synthesis potential of carbohydrate active enzymes and secondary metabolites.</title>
        <authorList>
            <person name="Sorensen T."/>
        </authorList>
    </citation>
    <scope>NUCLEOTIDE SEQUENCE [LARGE SCALE GENOMIC DNA]</scope>
    <source>
        <strain evidence="1 2">CBS 114990</strain>
    </source>
</reference>
<keyword evidence="2" id="KW-1185">Reference proteome</keyword>
<dbReference type="Proteomes" id="UP001433268">
    <property type="component" value="Unassembled WGS sequence"/>
</dbReference>
<organism evidence="1 2">
    <name type="scientific">Apiospora hydei</name>
    <dbReference type="NCBI Taxonomy" id="1337664"/>
    <lineage>
        <taxon>Eukaryota</taxon>
        <taxon>Fungi</taxon>
        <taxon>Dikarya</taxon>
        <taxon>Ascomycota</taxon>
        <taxon>Pezizomycotina</taxon>
        <taxon>Sordariomycetes</taxon>
        <taxon>Xylariomycetidae</taxon>
        <taxon>Amphisphaeriales</taxon>
        <taxon>Apiosporaceae</taxon>
        <taxon>Apiospora</taxon>
    </lineage>
</organism>
<accession>A0ABR1VVW8</accession>
<gene>
    <name evidence="1" type="ORF">PG997_009129</name>
</gene>
<evidence type="ECO:0000313" key="2">
    <source>
        <dbReference type="Proteomes" id="UP001433268"/>
    </source>
</evidence>
<sequence length="99" mass="10812">MERILVPVDLRLVVAQGVGPDQLADLAHNLPFDLRRYPARRLPRSLRQARGIAGQDRDLQVVQAQGLGRLDLGPELGVVVLDVQQAVVAHEAVVPRILG</sequence>
<comment type="caution">
    <text evidence="1">The sequence shown here is derived from an EMBL/GenBank/DDBJ whole genome shotgun (WGS) entry which is preliminary data.</text>
</comment>
<dbReference type="EMBL" id="JAQQWN010000007">
    <property type="protein sequence ID" value="KAK8074466.1"/>
    <property type="molecule type" value="Genomic_DNA"/>
</dbReference>